<name>A0A9P5PJL4_9AGAR</name>
<comment type="caution">
    <text evidence="1">The sequence shown here is derived from an EMBL/GenBank/DDBJ whole genome shotgun (WGS) entry which is preliminary data.</text>
</comment>
<dbReference type="Proteomes" id="UP000772434">
    <property type="component" value="Unassembled WGS sequence"/>
</dbReference>
<reference evidence="1" key="1">
    <citation type="submission" date="2020-11" db="EMBL/GenBank/DDBJ databases">
        <authorList>
            <consortium name="DOE Joint Genome Institute"/>
            <person name="Ahrendt S."/>
            <person name="Riley R."/>
            <person name="Andreopoulos W."/>
            <person name="Labutti K."/>
            <person name="Pangilinan J."/>
            <person name="Ruiz-Duenas F.J."/>
            <person name="Barrasa J.M."/>
            <person name="Sanchez-Garcia M."/>
            <person name="Camarero S."/>
            <person name="Miyauchi S."/>
            <person name="Serrano A."/>
            <person name="Linde D."/>
            <person name="Babiker R."/>
            <person name="Drula E."/>
            <person name="Ayuso-Fernandez I."/>
            <person name="Pacheco R."/>
            <person name="Padilla G."/>
            <person name="Ferreira P."/>
            <person name="Barriuso J."/>
            <person name="Kellner H."/>
            <person name="Castanera R."/>
            <person name="Alfaro M."/>
            <person name="Ramirez L."/>
            <person name="Pisabarro A.G."/>
            <person name="Kuo A."/>
            <person name="Tritt A."/>
            <person name="Lipzen A."/>
            <person name="He G."/>
            <person name="Yan M."/>
            <person name="Ng V."/>
            <person name="Cullen D."/>
            <person name="Martin F."/>
            <person name="Rosso M.-N."/>
            <person name="Henrissat B."/>
            <person name="Hibbett D."/>
            <person name="Martinez A.T."/>
            <person name="Grigoriev I.V."/>
        </authorList>
    </citation>
    <scope>NUCLEOTIDE SEQUENCE</scope>
    <source>
        <strain evidence="1">AH 40177</strain>
    </source>
</reference>
<dbReference type="EMBL" id="JADNRY010000124">
    <property type="protein sequence ID" value="KAF9064417.1"/>
    <property type="molecule type" value="Genomic_DNA"/>
</dbReference>
<accession>A0A9P5PJL4</accession>
<proteinExistence type="predicted"/>
<protein>
    <submittedName>
        <fullName evidence="1">Uncharacterized protein</fullName>
    </submittedName>
</protein>
<dbReference type="AlphaFoldDB" id="A0A9P5PJL4"/>
<keyword evidence="2" id="KW-1185">Reference proteome</keyword>
<gene>
    <name evidence="1" type="ORF">BDP27DRAFT_1367239</name>
</gene>
<organism evidence="1 2">
    <name type="scientific">Rhodocollybia butyracea</name>
    <dbReference type="NCBI Taxonomy" id="206335"/>
    <lineage>
        <taxon>Eukaryota</taxon>
        <taxon>Fungi</taxon>
        <taxon>Dikarya</taxon>
        <taxon>Basidiomycota</taxon>
        <taxon>Agaricomycotina</taxon>
        <taxon>Agaricomycetes</taxon>
        <taxon>Agaricomycetidae</taxon>
        <taxon>Agaricales</taxon>
        <taxon>Marasmiineae</taxon>
        <taxon>Omphalotaceae</taxon>
        <taxon>Rhodocollybia</taxon>
    </lineage>
</organism>
<evidence type="ECO:0000313" key="2">
    <source>
        <dbReference type="Proteomes" id="UP000772434"/>
    </source>
</evidence>
<sequence>MQDTNELKLTIAQSFNISTIWQSLDMTASQMHTHVLPKAVGTQAGPRDTNSLYNNRWISMWLRNSSMAGNLGAGWEYRGQVVLTLLTRTRANVSQMGRYHTFSLEVPSVDELGGLDEITTVDFAFVLLQEGLQRRISLWRPRRDNSPDLTKSQCPHTPARASNLIDPVLYLRFYVVIDPCPGSLLHQVSTVKYHGFGQMTSTVFSANHQLWTSKRIRIFECSHILRIVSATKGPAPTDAPKKLLFSPWVSKQF</sequence>
<evidence type="ECO:0000313" key="1">
    <source>
        <dbReference type="EMBL" id="KAF9064417.1"/>
    </source>
</evidence>